<comment type="cofactor">
    <cofactor evidence="18">
        <name>Co(2+)</name>
        <dbReference type="ChEBI" id="CHEBI:48828"/>
    </cofactor>
    <cofactor evidence="18">
        <name>Zn(2+)</name>
        <dbReference type="ChEBI" id="CHEBI:29105"/>
    </cofactor>
    <text evidence="18">Binds 1 divalent metal cation per subunit. Can use either Co(2+) or Zn(2+).</text>
</comment>
<keyword evidence="11 18" id="KW-0479">Metal-binding</keyword>
<keyword evidence="17 18" id="KW-0170">Cobalt</keyword>
<dbReference type="EC" id="4.2.3.4" evidence="7 18"/>
<dbReference type="FunFam" id="3.40.50.1970:FF:000007">
    <property type="entry name" value="Pentafunctional AROM polypeptide"/>
    <property type="match status" value="1"/>
</dbReference>
<evidence type="ECO:0000313" key="22">
    <source>
        <dbReference type="Proteomes" id="UP000017090"/>
    </source>
</evidence>
<evidence type="ECO:0000256" key="16">
    <source>
        <dbReference type="ARBA" id="ARBA00023239"/>
    </source>
</evidence>
<dbReference type="Gene3D" id="3.40.50.1970">
    <property type="match status" value="1"/>
</dbReference>
<feature type="binding site" evidence="18">
    <location>
        <begin position="106"/>
        <end position="110"/>
    </location>
    <ligand>
        <name>NAD(+)</name>
        <dbReference type="ChEBI" id="CHEBI:57540"/>
    </ligand>
</feature>
<comment type="subcellular location">
    <subcellularLocation>
        <location evidence="4 18">Cytoplasm</location>
    </subcellularLocation>
</comment>
<dbReference type="STRING" id="1111454.HMPREF1250_0662"/>
<name>U7UF08_9FIRM</name>
<evidence type="ECO:0000259" key="20">
    <source>
        <dbReference type="Pfam" id="PF24621"/>
    </source>
</evidence>
<dbReference type="GO" id="GO:0000166">
    <property type="term" value="F:nucleotide binding"/>
    <property type="evidence" value="ECO:0007669"/>
    <property type="project" value="UniProtKB-KW"/>
</dbReference>
<comment type="cofactor">
    <cofactor evidence="3">
        <name>Zn(2+)</name>
        <dbReference type="ChEBI" id="CHEBI:29105"/>
    </cofactor>
</comment>
<comment type="pathway">
    <text evidence="5 18">Metabolic intermediate biosynthesis; chorismate biosynthesis; chorismate from D-erythrose 4-phosphate and phosphoenolpyruvate: step 2/7.</text>
</comment>
<keyword evidence="22" id="KW-1185">Reference proteome</keyword>
<feature type="binding site" evidence="18">
    <location>
        <position position="152"/>
    </location>
    <ligand>
        <name>NAD(+)</name>
        <dbReference type="ChEBI" id="CHEBI:57540"/>
    </ligand>
</feature>
<dbReference type="PANTHER" id="PTHR43622:SF7">
    <property type="entry name" value="3-DEHYDROQUINATE SYNTHASE, CHLOROPLASTIC"/>
    <property type="match status" value="1"/>
</dbReference>
<dbReference type="InterPro" id="IPR056179">
    <property type="entry name" value="DHQS_C"/>
</dbReference>
<dbReference type="AlphaFoldDB" id="U7UF08"/>
<keyword evidence="13 18" id="KW-0862">Zinc</keyword>
<dbReference type="GO" id="GO:0003856">
    <property type="term" value="F:3-dehydroquinate synthase activity"/>
    <property type="evidence" value="ECO:0007669"/>
    <property type="project" value="UniProtKB-UniRule"/>
</dbReference>
<feature type="domain" description="3-dehydroquinate synthase C-terminal" evidence="20">
    <location>
        <begin position="182"/>
        <end position="320"/>
    </location>
</feature>
<evidence type="ECO:0000256" key="5">
    <source>
        <dbReference type="ARBA" id="ARBA00004661"/>
    </source>
</evidence>
<sequence>MNNLHVSLPNNAYDIHISRGLLKQAAGLLPAAVLKGKVAVLTDTTLDALYGEKLSQSLRSAGAAVQVIRLEPGEEHKNLTTLAAVYNSLAAFGLSRSDTLIAFGGGVVGDLGGFAAATYLRGIRYIQMPTTLLAQVDSSVGGKTAVNLAGGKNQVGSFYQPAAVYIDPDLLDSLSPRCVGDGLGEVIKYGAICNDRIFSFLERQSPATIGRYWEEIITACCREKARIVAADVHDQGKRMLLNFGHTFGHAVERACGYGTYLHGEAVSIGMVRITAGTERQGLTEKGTTARLIKLLERYRLPTEISLPDERLMPFLRKDKKRRGDTMTLAIIPVIGRGKLISVACEAMPDYLGREGLR</sequence>
<comment type="similarity">
    <text evidence="6 18">Belongs to the sugar phosphate cyclases superfamily. Dehydroquinate synthase family.</text>
</comment>
<keyword evidence="10 18" id="KW-0028">Amino-acid biosynthesis</keyword>
<dbReference type="Pfam" id="PF01761">
    <property type="entry name" value="DHQ_synthase"/>
    <property type="match status" value="1"/>
</dbReference>
<evidence type="ECO:0000259" key="19">
    <source>
        <dbReference type="Pfam" id="PF01761"/>
    </source>
</evidence>
<dbReference type="SUPFAM" id="SSF56796">
    <property type="entry name" value="Dehydroquinate synthase-like"/>
    <property type="match status" value="1"/>
</dbReference>
<dbReference type="EMBL" id="AWXA01000048">
    <property type="protein sequence ID" value="ERT58017.1"/>
    <property type="molecule type" value="Genomic_DNA"/>
</dbReference>
<dbReference type="InterPro" id="IPR016037">
    <property type="entry name" value="DHQ_synth_AroB"/>
</dbReference>
<keyword evidence="9 18" id="KW-0963">Cytoplasm</keyword>
<evidence type="ECO:0000256" key="7">
    <source>
        <dbReference type="ARBA" id="ARBA00013031"/>
    </source>
</evidence>
<dbReference type="InterPro" id="IPR050071">
    <property type="entry name" value="Dehydroquinate_synthase"/>
</dbReference>
<organism evidence="21 22">
    <name type="scientific">Megasphaera vaginalis</name>
    <name type="common">ex Srinivasan et al. 2021</name>
    <dbReference type="NCBI Taxonomy" id="1111454"/>
    <lineage>
        <taxon>Bacteria</taxon>
        <taxon>Bacillati</taxon>
        <taxon>Bacillota</taxon>
        <taxon>Negativicutes</taxon>
        <taxon>Veillonellales</taxon>
        <taxon>Veillonellaceae</taxon>
        <taxon>Megasphaera</taxon>
    </lineage>
</organism>
<evidence type="ECO:0000256" key="4">
    <source>
        <dbReference type="ARBA" id="ARBA00004496"/>
    </source>
</evidence>
<keyword evidence="12 18" id="KW-0547">Nucleotide-binding</keyword>
<reference evidence="21 22" key="1">
    <citation type="submission" date="2013-09" db="EMBL/GenBank/DDBJ databases">
        <authorList>
            <person name="Durkin A.S."/>
            <person name="Haft D.R."/>
            <person name="McCorrison J."/>
            <person name="Torralba M."/>
            <person name="Gillis M."/>
            <person name="Haft D.H."/>
            <person name="Methe B."/>
            <person name="Sutton G."/>
            <person name="Nelson K.E."/>
        </authorList>
    </citation>
    <scope>NUCLEOTIDE SEQUENCE [LARGE SCALE GENOMIC DNA]</scope>
    <source>
        <strain evidence="21 22">BV3C16-1</strain>
    </source>
</reference>
<accession>U7UF08</accession>
<evidence type="ECO:0000256" key="17">
    <source>
        <dbReference type="ARBA" id="ARBA00023285"/>
    </source>
</evidence>
<evidence type="ECO:0000313" key="21">
    <source>
        <dbReference type="EMBL" id="ERT58017.1"/>
    </source>
</evidence>
<evidence type="ECO:0000256" key="15">
    <source>
        <dbReference type="ARBA" id="ARBA00023141"/>
    </source>
</evidence>
<feature type="binding site" evidence="18">
    <location>
        <position position="262"/>
    </location>
    <ligand>
        <name>Zn(2+)</name>
        <dbReference type="ChEBI" id="CHEBI:29105"/>
    </ligand>
</feature>
<keyword evidence="14 18" id="KW-0520">NAD</keyword>
<feature type="binding site" evidence="18">
    <location>
        <position position="143"/>
    </location>
    <ligand>
        <name>NAD(+)</name>
        <dbReference type="ChEBI" id="CHEBI:57540"/>
    </ligand>
</feature>
<proteinExistence type="inferred from homology"/>
<dbReference type="CDD" id="cd08195">
    <property type="entry name" value="DHQS"/>
    <property type="match status" value="1"/>
</dbReference>
<dbReference type="Pfam" id="PF24621">
    <property type="entry name" value="DHQS_C"/>
    <property type="match status" value="1"/>
</dbReference>
<dbReference type="GO" id="GO:0008652">
    <property type="term" value="P:amino acid biosynthetic process"/>
    <property type="evidence" value="ECO:0007669"/>
    <property type="project" value="UniProtKB-KW"/>
</dbReference>
<dbReference type="eggNOG" id="COG0337">
    <property type="taxonomic scope" value="Bacteria"/>
</dbReference>
<dbReference type="NCBIfam" id="TIGR01357">
    <property type="entry name" value="aroB"/>
    <property type="match status" value="1"/>
</dbReference>
<dbReference type="OrthoDB" id="9806583at2"/>
<comment type="cofactor">
    <cofactor evidence="2 18">
        <name>NAD(+)</name>
        <dbReference type="ChEBI" id="CHEBI:57540"/>
    </cofactor>
</comment>
<evidence type="ECO:0000256" key="13">
    <source>
        <dbReference type="ARBA" id="ARBA00022833"/>
    </source>
</evidence>
<evidence type="ECO:0000256" key="1">
    <source>
        <dbReference type="ARBA" id="ARBA00001393"/>
    </source>
</evidence>
<dbReference type="HAMAP" id="MF_00110">
    <property type="entry name" value="DHQ_synthase"/>
    <property type="match status" value="1"/>
</dbReference>
<evidence type="ECO:0000256" key="11">
    <source>
        <dbReference type="ARBA" id="ARBA00022723"/>
    </source>
</evidence>
<comment type="catalytic activity">
    <reaction evidence="1 18">
        <text>7-phospho-2-dehydro-3-deoxy-D-arabino-heptonate = 3-dehydroquinate + phosphate</text>
        <dbReference type="Rhea" id="RHEA:21968"/>
        <dbReference type="ChEBI" id="CHEBI:32364"/>
        <dbReference type="ChEBI" id="CHEBI:43474"/>
        <dbReference type="ChEBI" id="CHEBI:58394"/>
        <dbReference type="EC" id="4.2.3.4"/>
    </reaction>
</comment>
<evidence type="ECO:0000256" key="10">
    <source>
        <dbReference type="ARBA" id="ARBA00022605"/>
    </source>
</evidence>
<dbReference type="GO" id="GO:0009423">
    <property type="term" value="P:chorismate biosynthetic process"/>
    <property type="evidence" value="ECO:0007669"/>
    <property type="project" value="UniProtKB-UniRule"/>
</dbReference>
<keyword evidence="16 18" id="KW-0456">Lyase</keyword>
<evidence type="ECO:0000256" key="12">
    <source>
        <dbReference type="ARBA" id="ARBA00022741"/>
    </source>
</evidence>
<evidence type="ECO:0000256" key="6">
    <source>
        <dbReference type="ARBA" id="ARBA00005412"/>
    </source>
</evidence>
<dbReference type="Proteomes" id="UP000017090">
    <property type="component" value="Unassembled WGS sequence"/>
</dbReference>
<evidence type="ECO:0000256" key="14">
    <source>
        <dbReference type="ARBA" id="ARBA00023027"/>
    </source>
</evidence>
<dbReference type="PANTHER" id="PTHR43622">
    <property type="entry name" value="3-DEHYDROQUINATE SYNTHASE"/>
    <property type="match status" value="1"/>
</dbReference>
<dbReference type="RefSeq" id="WP_023054252.1">
    <property type="nucleotide sequence ID" value="NZ_AWXA01000048.1"/>
</dbReference>
<dbReference type="PATRIC" id="fig|1111454.3.peg.1780"/>
<evidence type="ECO:0000256" key="8">
    <source>
        <dbReference type="ARBA" id="ARBA00017684"/>
    </source>
</evidence>
<keyword evidence="15 18" id="KW-0057">Aromatic amino acid biosynthesis</keyword>
<feature type="binding site" evidence="18">
    <location>
        <position position="185"/>
    </location>
    <ligand>
        <name>Zn(2+)</name>
        <dbReference type="ChEBI" id="CHEBI:29105"/>
    </ligand>
</feature>
<dbReference type="InterPro" id="IPR030960">
    <property type="entry name" value="DHQS/DOIS_N"/>
</dbReference>
<comment type="function">
    <text evidence="18">Catalyzes the conversion of 3-deoxy-D-arabino-heptulosonate 7-phosphate (DAHP) to dehydroquinate (DHQ).</text>
</comment>
<evidence type="ECO:0000256" key="3">
    <source>
        <dbReference type="ARBA" id="ARBA00001947"/>
    </source>
</evidence>
<dbReference type="GO" id="GO:0005737">
    <property type="term" value="C:cytoplasm"/>
    <property type="evidence" value="ECO:0007669"/>
    <property type="project" value="UniProtKB-SubCell"/>
</dbReference>
<gene>
    <name evidence="18 21" type="primary">aroB</name>
    <name evidence="21" type="ORF">HMPREF1250_0662</name>
</gene>
<evidence type="ECO:0000256" key="2">
    <source>
        <dbReference type="ARBA" id="ARBA00001911"/>
    </source>
</evidence>
<dbReference type="PIRSF" id="PIRSF001455">
    <property type="entry name" value="DHQ_synth"/>
    <property type="match status" value="1"/>
</dbReference>
<comment type="caution">
    <text evidence="21">The sequence shown here is derived from an EMBL/GenBank/DDBJ whole genome shotgun (WGS) entry which is preliminary data.</text>
</comment>
<protein>
    <recommendedName>
        <fullName evidence="8 18">3-dehydroquinate synthase</fullName>
        <shortName evidence="18">DHQS</shortName>
        <ecNumber evidence="7 18">4.2.3.4</ecNumber>
    </recommendedName>
</protein>
<feature type="binding site" evidence="18">
    <location>
        <begin position="130"/>
        <end position="131"/>
    </location>
    <ligand>
        <name>NAD(+)</name>
        <dbReference type="ChEBI" id="CHEBI:57540"/>
    </ligand>
</feature>
<comment type="caution">
    <text evidence="18">Lacks conserved residue(s) required for the propagation of feature annotation.</text>
</comment>
<dbReference type="UniPathway" id="UPA00053">
    <property type="reaction ID" value="UER00085"/>
</dbReference>
<evidence type="ECO:0000256" key="18">
    <source>
        <dbReference type="HAMAP-Rule" id="MF_00110"/>
    </source>
</evidence>
<feature type="binding site" evidence="18">
    <location>
        <position position="245"/>
    </location>
    <ligand>
        <name>Zn(2+)</name>
        <dbReference type="ChEBI" id="CHEBI:29105"/>
    </ligand>
</feature>
<evidence type="ECO:0000256" key="9">
    <source>
        <dbReference type="ARBA" id="ARBA00022490"/>
    </source>
</evidence>
<feature type="domain" description="3-dehydroquinate synthase N-terminal" evidence="19">
    <location>
        <begin position="69"/>
        <end position="177"/>
    </location>
</feature>
<dbReference type="InterPro" id="IPR030963">
    <property type="entry name" value="DHQ_synth_fam"/>
</dbReference>
<dbReference type="GO" id="GO:0046872">
    <property type="term" value="F:metal ion binding"/>
    <property type="evidence" value="ECO:0007669"/>
    <property type="project" value="UniProtKB-KW"/>
</dbReference>
<dbReference type="GO" id="GO:0009073">
    <property type="term" value="P:aromatic amino acid family biosynthetic process"/>
    <property type="evidence" value="ECO:0007669"/>
    <property type="project" value="UniProtKB-KW"/>
</dbReference>
<dbReference type="Gene3D" id="1.20.1090.10">
    <property type="entry name" value="Dehydroquinate synthase-like - alpha domain"/>
    <property type="match status" value="1"/>
</dbReference>